<evidence type="ECO:0000259" key="3">
    <source>
        <dbReference type="PROSITE" id="PS50837"/>
    </source>
</evidence>
<dbReference type="PROSITE" id="PS50297">
    <property type="entry name" value="ANK_REP_REGION"/>
    <property type="match status" value="2"/>
</dbReference>
<dbReference type="InParanoid" id="A0A2J6SKB1"/>
<sequence length="606" mass="68473">MNYRQEEVLDARADSCTWILQHQNYQKWLTDDHGLLWIQGKPGSGKSTLMKRIFQVFGRENRSPKRIHLAFFFHRRGVQLQHTPLGMFRTMLHQLLSQVPSASADFLSLCEEKRRFQGDVSREWEWREPELRRVLKSSLVSAAKTHSLVIFVDALDEAGEDSARSIVKYLHEANEELLQSRHATSICFACRHYPIVRTHEGIQICVEDENVNDISAYALSELRRQVHPRDENLGSDPLNEMQELISNKASGVFLWVSLVIPTIAKQYNEGRSLEEILEGLEKAPSDLKTIYEHILGLVDPTFRSQTLHLMEWICLAERPLSPTELRFALAMDDSLVTPYQDSAQKSTGFVKSDMQMKGMTVGLSGGLAEVKLHRERHRGMETEVQIVQFIHQSVNDFLLKDGFAWLDKNFTGNAIGRGHDRLTKSCINYLKLGEVERAASSSSLVESPLEADLPFLGYSTRSWFLHAQKAESWNIPQSDLIQRFQWPTAQYFPNWIKLSRTLKHYNNRCPQEKTTLMHVAAASNLESIVVALLDSDTSSEAKDAEGNTALHDAARWGHKKIVGRLLEAGADANARTDAQATPLERAGAGGHAEVVKLLLGNGADVN</sequence>
<dbReference type="EMBL" id="KZ613912">
    <property type="protein sequence ID" value="PMD51211.1"/>
    <property type="molecule type" value="Genomic_DNA"/>
</dbReference>
<evidence type="ECO:0000256" key="2">
    <source>
        <dbReference type="PROSITE-ProRule" id="PRU00023"/>
    </source>
</evidence>
<dbReference type="PANTHER" id="PTHR10039:SF5">
    <property type="entry name" value="NACHT DOMAIN-CONTAINING PROTEIN"/>
    <property type="match status" value="1"/>
</dbReference>
<dbReference type="STRING" id="1095630.A0A2J6SKB1"/>
<dbReference type="InterPro" id="IPR007111">
    <property type="entry name" value="NACHT_NTPase"/>
</dbReference>
<dbReference type="InterPro" id="IPR027417">
    <property type="entry name" value="P-loop_NTPase"/>
</dbReference>
<dbReference type="PROSITE" id="PS50088">
    <property type="entry name" value="ANK_REPEAT"/>
    <property type="match status" value="2"/>
</dbReference>
<dbReference type="Gene3D" id="1.25.40.20">
    <property type="entry name" value="Ankyrin repeat-containing domain"/>
    <property type="match status" value="1"/>
</dbReference>
<dbReference type="Pfam" id="PF24883">
    <property type="entry name" value="NPHP3_N"/>
    <property type="match status" value="1"/>
</dbReference>
<dbReference type="Pfam" id="PF12796">
    <property type="entry name" value="Ank_2"/>
    <property type="match status" value="1"/>
</dbReference>
<dbReference type="SUPFAM" id="SSF48403">
    <property type="entry name" value="Ankyrin repeat"/>
    <property type="match status" value="1"/>
</dbReference>
<dbReference type="PROSITE" id="PS50837">
    <property type="entry name" value="NACHT"/>
    <property type="match status" value="1"/>
</dbReference>
<keyword evidence="5" id="KW-1185">Reference proteome</keyword>
<evidence type="ECO:0000313" key="4">
    <source>
        <dbReference type="EMBL" id="PMD51211.1"/>
    </source>
</evidence>
<proteinExistence type="predicted"/>
<dbReference type="CDD" id="cd02019">
    <property type="entry name" value="NK"/>
    <property type="match status" value="1"/>
</dbReference>
<dbReference type="SUPFAM" id="SSF52540">
    <property type="entry name" value="P-loop containing nucleoside triphosphate hydrolases"/>
    <property type="match status" value="1"/>
</dbReference>
<dbReference type="Gene3D" id="3.40.50.300">
    <property type="entry name" value="P-loop containing nucleotide triphosphate hydrolases"/>
    <property type="match status" value="1"/>
</dbReference>
<evidence type="ECO:0000256" key="1">
    <source>
        <dbReference type="ARBA" id="ARBA00022737"/>
    </source>
</evidence>
<keyword evidence="1" id="KW-0677">Repeat</keyword>
<name>A0A2J6SKB1_9HELO</name>
<dbReference type="RefSeq" id="XP_024728115.1">
    <property type="nucleotide sequence ID" value="XM_024873140.1"/>
</dbReference>
<feature type="domain" description="NACHT" evidence="3">
    <location>
        <begin position="34"/>
        <end position="161"/>
    </location>
</feature>
<accession>A0A2J6SKB1</accession>
<dbReference type="SMART" id="SM00248">
    <property type="entry name" value="ANK"/>
    <property type="match status" value="3"/>
</dbReference>
<organism evidence="4 5">
    <name type="scientific">Hyaloscypha bicolor E</name>
    <dbReference type="NCBI Taxonomy" id="1095630"/>
    <lineage>
        <taxon>Eukaryota</taxon>
        <taxon>Fungi</taxon>
        <taxon>Dikarya</taxon>
        <taxon>Ascomycota</taxon>
        <taxon>Pezizomycotina</taxon>
        <taxon>Leotiomycetes</taxon>
        <taxon>Helotiales</taxon>
        <taxon>Hyaloscyphaceae</taxon>
        <taxon>Hyaloscypha</taxon>
        <taxon>Hyaloscypha bicolor</taxon>
    </lineage>
</organism>
<dbReference type="PRINTS" id="PR01415">
    <property type="entry name" value="ANKYRIN"/>
</dbReference>
<protein>
    <submittedName>
        <fullName evidence="4">Putative Pfs NB-ARC and ankyrin-domain-containing protein</fullName>
    </submittedName>
</protein>
<dbReference type="OrthoDB" id="7464126at2759"/>
<dbReference type="GeneID" id="36581220"/>
<dbReference type="PANTHER" id="PTHR10039">
    <property type="entry name" value="AMELOGENIN"/>
    <property type="match status" value="1"/>
</dbReference>
<gene>
    <name evidence="4" type="ORF">K444DRAFT_487255</name>
</gene>
<keyword evidence="2" id="KW-0040">ANK repeat</keyword>
<dbReference type="Proteomes" id="UP000235371">
    <property type="component" value="Unassembled WGS sequence"/>
</dbReference>
<feature type="non-terminal residue" evidence="4">
    <location>
        <position position="606"/>
    </location>
</feature>
<dbReference type="AlphaFoldDB" id="A0A2J6SKB1"/>
<feature type="repeat" description="ANK" evidence="2">
    <location>
        <begin position="578"/>
        <end position="606"/>
    </location>
</feature>
<evidence type="ECO:0000313" key="5">
    <source>
        <dbReference type="Proteomes" id="UP000235371"/>
    </source>
</evidence>
<feature type="repeat" description="ANK" evidence="2">
    <location>
        <begin position="545"/>
        <end position="577"/>
    </location>
</feature>
<dbReference type="InterPro" id="IPR056884">
    <property type="entry name" value="NPHP3-like_N"/>
</dbReference>
<reference evidence="4 5" key="1">
    <citation type="submission" date="2016-04" db="EMBL/GenBank/DDBJ databases">
        <title>A degradative enzymes factory behind the ericoid mycorrhizal symbiosis.</title>
        <authorList>
            <consortium name="DOE Joint Genome Institute"/>
            <person name="Martino E."/>
            <person name="Morin E."/>
            <person name="Grelet G."/>
            <person name="Kuo A."/>
            <person name="Kohler A."/>
            <person name="Daghino S."/>
            <person name="Barry K."/>
            <person name="Choi C."/>
            <person name="Cichocki N."/>
            <person name="Clum A."/>
            <person name="Copeland A."/>
            <person name="Hainaut M."/>
            <person name="Haridas S."/>
            <person name="Labutti K."/>
            <person name="Lindquist E."/>
            <person name="Lipzen A."/>
            <person name="Khouja H.-R."/>
            <person name="Murat C."/>
            <person name="Ohm R."/>
            <person name="Olson A."/>
            <person name="Spatafora J."/>
            <person name="Veneault-Fourrey C."/>
            <person name="Henrissat B."/>
            <person name="Grigoriev I."/>
            <person name="Martin F."/>
            <person name="Perotto S."/>
        </authorList>
    </citation>
    <scope>NUCLEOTIDE SEQUENCE [LARGE SCALE GENOMIC DNA]</scope>
    <source>
        <strain evidence="4 5">E</strain>
    </source>
</reference>
<dbReference type="InterPro" id="IPR036770">
    <property type="entry name" value="Ankyrin_rpt-contain_sf"/>
</dbReference>
<dbReference type="InterPro" id="IPR002110">
    <property type="entry name" value="Ankyrin_rpt"/>
</dbReference>